<evidence type="ECO:0000256" key="2">
    <source>
        <dbReference type="ARBA" id="ARBA00022801"/>
    </source>
</evidence>
<reference evidence="5 6" key="1">
    <citation type="submission" date="2019-11" db="EMBL/GenBank/DDBJ databases">
        <authorList>
            <person name="Li X."/>
        </authorList>
    </citation>
    <scope>NUCLEOTIDE SEQUENCE [LARGE SCALE GENOMIC DNA]</scope>
    <source>
        <strain evidence="5 6">L9</strain>
    </source>
</reference>
<dbReference type="Pfam" id="PF02682">
    <property type="entry name" value="CT_C_D"/>
    <property type="match status" value="1"/>
</dbReference>
<dbReference type="AlphaFoldDB" id="A0A6N8FHJ1"/>
<gene>
    <name evidence="5" type="primary">pxpB</name>
    <name evidence="5" type="ORF">GMD78_11765</name>
</gene>
<keyword evidence="2 5" id="KW-0378">Hydrolase</keyword>
<proteinExistence type="predicted"/>
<sequence length="241" mass="27200">MKLTAIGDSGIKVEFPGEVTTKLNQVIQQFCVALQDAEISGVIEWVPAFNSVTIYYDPTIILFHELAEKMNRLVSTKTNQFDPVTQLFHVPVLYGGNVGPDLERVASYNNLSIEEVIKLHQQPNYFVYMIGFLPGFPYLGGLNPIIATPRLDEPRKSTFAGAVGIAHEQTGIYPMESPGGWNIIGKTPIKLFRPEQREEVFQFKAGDMIRFYEVSKEEFQHITDQVDAGVYKLKQEIIENN</sequence>
<keyword evidence="3" id="KW-0067">ATP-binding</keyword>
<dbReference type="EMBL" id="WOCA01000008">
    <property type="protein sequence ID" value="MUK89050.1"/>
    <property type="molecule type" value="Genomic_DNA"/>
</dbReference>
<feature type="domain" description="Carboxyltransferase" evidence="4">
    <location>
        <begin position="1"/>
        <end position="211"/>
    </location>
</feature>
<dbReference type="RefSeq" id="WP_155669020.1">
    <property type="nucleotide sequence ID" value="NZ_WOCA01000008.1"/>
</dbReference>
<comment type="caution">
    <text evidence="5">The sequence shown here is derived from an EMBL/GenBank/DDBJ whole genome shotgun (WGS) entry which is preliminary data.</text>
</comment>
<dbReference type="NCBIfam" id="TIGR00370">
    <property type="entry name" value="5-oxoprolinase subunit PxpB"/>
    <property type="match status" value="1"/>
</dbReference>
<evidence type="ECO:0000256" key="3">
    <source>
        <dbReference type="ARBA" id="ARBA00022840"/>
    </source>
</evidence>
<keyword evidence="6" id="KW-1185">Reference proteome</keyword>
<evidence type="ECO:0000259" key="4">
    <source>
        <dbReference type="SMART" id="SM00796"/>
    </source>
</evidence>
<dbReference type="PANTHER" id="PTHR34698:SF2">
    <property type="entry name" value="5-OXOPROLINASE SUBUNIT B"/>
    <property type="match status" value="1"/>
</dbReference>
<dbReference type="InterPro" id="IPR010016">
    <property type="entry name" value="PxpB"/>
</dbReference>
<dbReference type="InterPro" id="IPR003833">
    <property type="entry name" value="CT_C_D"/>
</dbReference>
<organism evidence="5 6">
    <name type="scientific">Ornithinibacillus caprae</name>
    <dbReference type="NCBI Taxonomy" id="2678566"/>
    <lineage>
        <taxon>Bacteria</taxon>
        <taxon>Bacillati</taxon>
        <taxon>Bacillota</taxon>
        <taxon>Bacilli</taxon>
        <taxon>Bacillales</taxon>
        <taxon>Bacillaceae</taxon>
        <taxon>Ornithinibacillus</taxon>
    </lineage>
</organism>
<evidence type="ECO:0000313" key="5">
    <source>
        <dbReference type="EMBL" id="MUK89050.1"/>
    </source>
</evidence>
<dbReference type="Gene3D" id="3.30.1360.40">
    <property type="match status" value="1"/>
</dbReference>
<dbReference type="GO" id="GO:0005524">
    <property type="term" value="F:ATP binding"/>
    <property type="evidence" value="ECO:0007669"/>
    <property type="project" value="UniProtKB-KW"/>
</dbReference>
<dbReference type="EC" id="3.5.2.9" evidence="5"/>
<dbReference type="Gene3D" id="2.40.100.10">
    <property type="entry name" value="Cyclophilin-like"/>
    <property type="match status" value="1"/>
</dbReference>
<dbReference type="SUPFAM" id="SSF50891">
    <property type="entry name" value="Cyclophilin-like"/>
    <property type="match status" value="1"/>
</dbReference>
<name>A0A6N8FHJ1_9BACI</name>
<evidence type="ECO:0000313" key="6">
    <source>
        <dbReference type="Proteomes" id="UP000469125"/>
    </source>
</evidence>
<dbReference type="SMART" id="SM00796">
    <property type="entry name" value="AHS1"/>
    <property type="match status" value="1"/>
</dbReference>
<protein>
    <submittedName>
        <fullName evidence="5">5-oxoprolinase subunit PxpB</fullName>
        <ecNumber evidence="5">3.5.2.9</ecNumber>
    </submittedName>
</protein>
<keyword evidence="1" id="KW-0547">Nucleotide-binding</keyword>
<accession>A0A6N8FHJ1</accession>
<dbReference type="InterPro" id="IPR029000">
    <property type="entry name" value="Cyclophilin-like_dom_sf"/>
</dbReference>
<dbReference type="PANTHER" id="PTHR34698">
    <property type="entry name" value="5-OXOPROLINASE SUBUNIT B"/>
    <property type="match status" value="1"/>
</dbReference>
<evidence type="ECO:0000256" key="1">
    <source>
        <dbReference type="ARBA" id="ARBA00022741"/>
    </source>
</evidence>
<dbReference type="SUPFAM" id="SSF160467">
    <property type="entry name" value="PH0987 N-terminal domain-like"/>
    <property type="match status" value="1"/>
</dbReference>
<dbReference type="GO" id="GO:0017168">
    <property type="term" value="F:5-oxoprolinase (ATP-hydrolyzing) activity"/>
    <property type="evidence" value="ECO:0007669"/>
    <property type="project" value="UniProtKB-EC"/>
</dbReference>
<dbReference type="Proteomes" id="UP000469125">
    <property type="component" value="Unassembled WGS sequence"/>
</dbReference>